<reference evidence="3" key="1">
    <citation type="journal article" date="2014" name="Int. J. Syst. Evol. Microbiol.">
        <title>Complete genome sequence of Corynebacterium casei LMG S-19264T (=DSM 44701T), isolated from a smear-ripened cheese.</title>
        <authorList>
            <consortium name="US DOE Joint Genome Institute (JGI-PGF)"/>
            <person name="Walter F."/>
            <person name="Albersmeier A."/>
            <person name="Kalinowski J."/>
            <person name="Ruckert C."/>
        </authorList>
    </citation>
    <scope>NUCLEOTIDE SEQUENCE</scope>
    <source>
        <strain evidence="3">NBRC 108769</strain>
    </source>
</reference>
<gene>
    <name evidence="3" type="ORF">GCM10007940_31800</name>
</gene>
<sequence>MNRLFTLLSVVSGLVFTSMIFISYTSTSDEADNKPSKVVEASSSESVAPEGLPQVIKAADLTKTYTFAGEVLPLDNFDAVERFDRELMVNSYWQSNTLLNIKRANRFFPTMERILAENGVPDDFKYLAVAESNLMNAVSPSGARGFWQFMKLSGKEYGLEINDEVDERYHLEKSTQAACEYIKWLKSKFGTWFDAAAAYNVGPTRYKSLLASQDQEHYFDLNLNSETSRYVFRLMAIKEIMSNPSMYGFYLEPSDMYKPFENVYQVEISKSVPSWSKFAEEHGISYRILKVYNPWLRDKKLTVMKNKYLVTIPKES</sequence>
<comment type="similarity">
    <text evidence="1">Belongs to the transglycosylase Slt family.</text>
</comment>
<dbReference type="RefSeq" id="WP_235294312.1">
    <property type="nucleotide sequence ID" value="NZ_BSOH01000021.1"/>
</dbReference>
<name>A0AA37SS32_9BACT</name>
<comment type="caution">
    <text evidence="3">The sequence shown here is derived from an EMBL/GenBank/DDBJ whole genome shotgun (WGS) entry which is preliminary data.</text>
</comment>
<dbReference type="AlphaFoldDB" id="A0AA37SS32"/>
<dbReference type="SUPFAM" id="SSF53955">
    <property type="entry name" value="Lysozyme-like"/>
    <property type="match status" value="1"/>
</dbReference>
<protein>
    <submittedName>
        <fullName evidence="3">Murein transglycosylase</fullName>
    </submittedName>
</protein>
<evidence type="ECO:0000313" key="4">
    <source>
        <dbReference type="Proteomes" id="UP001156666"/>
    </source>
</evidence>
<dbReference type="Proteomes" id="UP001156666">
    <property type="component" value="Unassembled WGS sequence"/>
</dbReference>
<dbReference type="CDD" id="cd16894">
    <property type="entry name" value="MltD-like"/>
    <property type="match status" value="1"/>
</dbReference>
<organism evidence="3 4">
    <name type="scientific">Portibacter lacus</name>
    <dbReference type="NCBI Taxonomy" id="1099794"/>
    <lineage>
        <taxon>Bacteria</taxon>
        <taxon>Pseudomonadati</taxon>
        <taxon>Bacteroidota</taxon>
        <taxon>Saprospiria</taxon>
        <taxon>Saprospirales</taxon>
        <taxon>Haliscomenobacteraceae</taxon>
        <taxon>Portibacter</taxon>
    </lineage>
</organism>
<evidence type="ECO:0000256" key="1">
    <source>
        <dbReference type="ARBA" id="ARBA00007734"/>
    </source>
</evidence>
<feature type="domain" description="Transglycosylase SLT" evidence="2">
    <location>
        <begin position="118"/>
        <end position="215"/>
    </location>
</feature>
<dbReference type="Pfam" id="PF01464">
    <property type="entry name" value="SLT"/>
    <property type="match status" value="1"/>
</dbReference>
<proteinExistence type="inferred from homology"/>
<keyword evidence="4" id="KW-1185">Reference proteome</keyword>
<dbReference type="Gene3D" id="1.10.530.10">
    <property type="match status" value="1"/>
</dbReference>
<dbReference type="EMBL" id="BSOH01000021">
    <property type="protein sequence ID" value="GLR18564.1"/>
    <property type="molecule type" value="Genomic_DNA"/>
</dbReference>
<evidence type="ECO:0000313" key="3">
    <source>
        <dbReference type="EMBL" id="GLR18564.1"/>
    </source>
</evidence>
<dbReference type="InterPro" id="IPR023346">
    <property type="entry name" value="Lysozyme-like_dom_sf"/>
</dbReference>
<dbReference type="PANTHER" id="PTHR37423:SF2">
    <property type="entry name" value="MEMBRANE-BOUND LYTIC MUREIN TRANSGLYCOSYLASE C"/>
    <property type="match status" value="1"/>
</dbReference>
<dbReference type="InterPro" id="IPR008258">
    <property type="entry name" value="Transglycosylase_SLT_dom_1"/>
</dbReference>
<accession>A0AA37SS32</accession>
<dbReference type="PANTHER" id="PTHR37423">
    <property type="entry name" value="SOLUBLE LYTIC MUREIN TRANSGLYCOSYLASE-RELATED"/>
    <property type="match status" value="1"/>
</dbReference>
<evidence type="ECO:0000259" key="2">
    <source>
        <dbReference type="Pfam" id="PF01464"/>
    </source>
</evidence>
<reference evidence="3" key="2">
    <citation type="submission" date="2023-01" db="EMBL/GenBank/DDBJ databases">
        <title>Draft genome sequence of Portibacter lacus strain NBRC 108769.</title>
        <authorList>
            <person name="Sun Q."/>
            <person name="Mori K."/>
        </authorList>
    </citation>
    <scope>NUCLEOTIDE SEQUENCE</scope>
    <source>
        <strain evidence="3">NBRC 108769</strain>
    </source>
</reference>